<reference evidence="7" key="1">
    <citation type="submission" date="2009-09" db="EMBL/GenBank/DDBJ databases">
        <title>The complete chromosome of Sebaldella termitidis ATCC 33386.</title>
        <authorList>
            <consortium name="US DOE Joint Genome Institute (JGI-PGF)"/>
            <person name="Lucas S."/>
            <person name="Copeland A."/>
            <person name="Lapidus A."/>
            <person name="Glavina del Rio T."/>
            <person name="Dalin E."/>
            <person name="Tice H."/>
            <person name="Bruce D."/>
            <person name="Goodwin L."/>
            <person name="Pitluck S."/>
            <person name="Kyrpides N."/>
            <person name="Mavromatis K."/>
            <person name="Ivanova N."/>
            <person name="Mikhailova N."/>
            <person name="Sims D."/>
            <person name="Meincke L."/>
            <person name="Brettin T."/>
            <person name="Detter J.C."/>
            <person name="Han C."/>
            <person name="Larimer F."/>
            <person name="Land M."/>
            <person name="Hauser L."/>
            <person name="Markowitz V."/>
            <person name="Cheng J.F."/>
            <person name="Hugenholtz P."/>
            <person name="Woyke T."/>
            <person name="Wu D."/>
            <person name="Eisen J.A."/>
        </authorList>
    </citation>
    <scope>NUCLEOTIDE SEQUENCE [LARGE SCALE GENOMIC DNA]</scope>
    <source>
        <strain evidence="7">ATCC 33386 / NCTC 11300</strain>
    </source>
</reference>
<organism evidence="6 7">
    <name type="scientific">Sebaldella termitidis (strain ATCC 33386 / NCTC 11300)</name>
    <dbReference type="NCBI Taxonomy" id="526218"/>
    <lineage>
        <taxon>Bacteria</taxon>
        <taxon>Fusobacteriati</taxon>
        <taxon>Fusobacteriota</taxon>
        <taxon>Fusobacteriia</taxon>
        <taxon>Fusobacteriales</taxon>
        <taxon>Leptotrichiaceae</taxon>
        <taxon>Sebaldella</taxon>
    </lineage>
</organism>
<dbReference type="InterPro" id="IPR007324">
    <property type="entry name" value="Sugar-bd_dom_put"/>
</dbReference>
<evidence type="ECO:0000313" key="6">
    <source>
        <dbReference type="EMBL" id="ACZ10935.1"/>
    </source>
</evidence>
<dbReference type="HOGENOM" id="CLU_054506_1_1_0"/>
<reference evidence="6 7" key="2">
    <citation type="journal article" date="2010" name="Stand. Genomic Sci.">
        <title>Complete genome sequence of Sebaldella termitidis type strain (NCTC 11300).</title>
        <authorList>
            <person name="Harmon-Smith M."/>
            <person name="Celia L."/>
            <person name="Chertkov O."/>
            <person name="Lapidus A."/>
            <person name="Copeland A."/>
            <person name="Glavina Del Rio T."/>
            <person name="Nolan M."/>
            <person name="Lucas S."/>
            <person name="Tice H."/>
            <person name="Cheng J.F."/>
            <person name="Han C."/>
            <person name="Detter J.C."/>
            <person name="Bruce D."/>
            <person name="Goodwin L."/>
            <person name="Pitluck S."/>
            <person name="Pati A."/>
            <person name="Liolios K."/>
            <person name="Ivanova N."/>
            <person name="Mavromatis K."/>
            <person name="Mikhailova N."/>
            <person name="Chen A."/>
            <person name="Palaniappan K."/>
            <person name="Land M."/>
            <person name="Hauser L."/>
            <person name="Chang Y.J."/>
            <person name="Jeffries C.D."/>
            <person name="Brettin T."/>
            <person name="Goker M."/>
            <person name="Beck B."/>
            <person name="Bristow J."/>
            <person name="Eisen J.A."/>
            <person name="Markowitz V."/>
            <person name="Hugenholtz P."/>
            <person name="Kyrpides N.C."/>
            <person name="Klenk H.P."/>
            <person name="Chen F."/>
        </authorList>
    </citation>
    <scope>NUCLEOTIDE SEQUENCE [LARGE SCALE GENOMIC DNA]</scope>
    <source>
        <strain evidence="7">ATCC 33386 / NCTC 11300</strain>
    </source>
</reference>
<dbReference type="AlphaFoldDB" id="D1AGI3"/>
<feature type="domain" description="Sugar-binding" evidence="5">
    <location>
        <begin position="56"/>
        <end position="311"/>
    </location>
</feature>
<evidence type="ECO:0000259" key="5">
    <source>
        <dbReference type="Pfam" id="PF04198"/>
    </source>
</evidence>
<keyword evidence="4" id="KW-0804">Transcription</keyword>
<dbReference type="PANTHER" id="PTHR34294:SF1">
    <property type="entry name" value="TRANSCRIPTIONAL REGULATOR LSRR"/>
    <property type="match status" value="1"/>
</dbReference>
<dbReference type="InterPro" id="IPR013324">
    <property type="entry name" value="RNA_pol_sigma_r3/r4-like"/>
</dbReference>
<dbReference type="KEGG" id="str:Sterm_4103"/>
<dbReference type="Pfam" id="PF04198">
    <property type="entry name" value="Sugar-bind"/>
    <property type="match status" value="1"/>
</dbReference>
<dbReference type="Gene3D" id="1.10.10.60">
    <property type="entry name" value="Homeodomain-like"/>
    <property type="match status" value="1"/>
</dbReference>
<keyword evidence="3" id="KW-0238">DNA-binding</keyword>
<dbReference type="GO" id="GO:0003677">
    <property type="term" value="F:DNA binding"/>
    <property type="evidence" value="ECO:0007669"/>
    <property type="project" value="UniProtKB-KW"/>
</dbReference>
<keyword evidence="7" id="KW-1185">Reference proteome</keyword>
<comment type="similarity">
    <text evidence="1">Belongs to the SorC transcriptional regulatory family.</text>
</comment>
<dbReference type="Gene3D" id="3.40.50.1360">
    <property type="match status" value="1"/>
</dbReference>
<accession>D1AGI3</accession>
<proteinExistence type="inferred from homology"/>
<name>D1AGI3_SEBTE</name>
<keyword evidence="2" id="KW-0805">Transcription regulation</keyword>
<protein>
    <submittedName>
        <fullName evidence="6">Transcriptional regulator, DeoR family</fullName>
    </submittedName>
</protein>
<evidence type="ECO:0000256" key="1">
    <source>
        <dbReference type="ARBA" id="ARBA00010466"/>
    </source>
</evidence>
<sequence length="313" mass="35727">MVENKLLSTICKMYYYDELTQNQIADILKIERTKISRLIKKAKKTGIVKIVISETFLEQLEIETKLKKKYGLKEAQLVSTDENTLVSIAETAHTYIQRVAREKETVGITWGKTIHEFSVYKPLDVNCRIDFIPLLGGYGNLRDYMPINSMIYTLSSSYNGEPYFLESPLIVDNPEMKRQIVNSRYFQNIIKKWSELRITVVGIGSLEKSSNVFWELGLPELRGVGSIQKEIKKQKAVGEICSRIYNINGEVIKTKLDDRIIGIDLPELRKVEYSVGIASGKEKTEAIYGALKGKFINVLITDIETGKKLLEKE</sequence>
<evidence type="ECO:0000256" key="2">
    <source>
        <dbReference type="ARBA" id="ARBA00023015"/>
    </source>
</evidence>
<dbReference type="SUPFAM" id="SSF88659">
    <property type="entry name" value="Sigma3 and sigma4 domains of RNA polymerase sigma factors"/>
    <property type="match status" value="1"/>
</dbReference>
<dbReference type="GO" id="GO:0030246">
    <property type="term" value="F:carbohydrate binding"/>
    <property type="evidence" value="ECO:0007669"/>
    <property type="project" value="InterPro"/>
</dbReference>
<evidence type="ECO:0000256" key="3">
    <source>
        <dbReference type="ARBA" id="ARBA00023125"/>
    </source>
</evidence>
<dbReference type="STRING" id="526218.Sterm_4103"/>
<dbReference type="PANTHER" id="PTHR34294">
    <property type="entry name" value="TRANSCRIPTIONAL REGULATOR-RELATED"/>
    <property type="match status" value="1"/>
</dbReference>
<dbReference type="InterPro" id="IPR037171">
    <property type="entry name" value="NagB/RpiA_transferase-like"/>
</dbReference>
<dbReference type="RefSeq" id="WP_012863510.1">
    <property type="nucleotide sequence ID" value="NC_013517.1"/>
</dbReference>
<evidence type="ECO:0000313" key="7">
    <source>
        <dbReference type="Proteomes" id="UP000000845"/>
    </source>
</evidence>
<dbReference type="eggNOG" id="COG2390">
    <property type="taxonomic scope" value="Bacteria"/>
</dbReference>
<dbReference type="EMBL" id="CP001739">
    <property type="protein sequence ID" value="ACZ10935.1"/>
    <property type="molecule type" value="Genomic_DNA"/>
</dbReference>
<evidence type="ECO:0000256" key="4">
    <source>
        <dbReference type="ARBA" id="ARBA00023163"/>
    </source>
</evidence>
<dbReference type="InterPro" id="IPR051054">
    <property type="entry name" value="SorC_transcr_regulators"/>
</dbReference>
<dbReference type="Proteomes" id="UP000000845">
    <property type="component" value="Chromosome"/>
</dbReference>
<dbReference type="SUPFAM" id="SSF100950">
    <property type="entry name" value="NagB/RpiA/CoA transferase-like"/>
    <property type="match status" value="1"/>
</dbReference>
<gene>
    <name evidence="6" type="ordered locus">Sterm_4103</name>
</gene>